<proteinExistence type="predicted"/>
<dbReference type="Proteomes" id="UP000774750">
    <property type="component" value="Unassembled WGS sequence"/>
</dbReference>
<sequence>MRQVKRLLPYVRRYVQMAVYDVLDAEGAEYRKEESGAVVARLSVYGNVSTFSLSTEIQDVGTGLTVSMREPCPGLSAQGEERAVTAVADKVAQYLENELMINRRCFVPDRHYAV</sequence>
<organism evidence="1 2">
    <name type="scientific">Merdimmobilis hominis</name>
    <dbReference type="NCBI Taxonomy" id="2897707"/>
    <lineage>
        <taxon>Bacteria</taxon>
        <taxon>Bacillati</taxon>
        <taxon>Bacillota</taxon>
        <taxon>Clostridia</taxon>
        <taxon>Eubacteriales</taxon>
        <taxon>Oscillospiraceae</taxon>
        <taxon>Merdimmobilis</taxon>
    </lineage>
</organism>
<keyword evidence="2" id="KW-1185">Reference proteome</keyword>
<gene>
    <name evidence="1" type="ORF">H6A12_11985</name>
</gene>
<protein>
    <submittedName>
        <fullName evidence="1">Uncharacterized protein</fullName>
    </submittedName>
</protein>
<dbReference type="EMBL" id="JACJKY010000029">
    <property type="protein sequence ID" value="MBM6921865.1"/>
    <property type="molecule type" value="Genomic_DNA"/>
</dbReference>
<evidence type="ECO:0000313" key="1">
    <source>
        <dbReference type="EMBL" id="MBM6921865.1"/>
    </source>
</evidence>
<comment type="caution">
    <text evidence="1">The sequence shown here is derived from an EMBL/GenBank/DDBJ whole genome shotgun (WGS) entry which is preliminary data.</text>
</comment>
<accession>A0A939BF00</accession>
<reference evidence="1" key="1">
    <citation type="submission" date="2020-08" db="EMBL/GenBank/DDBJ databases">
        <authorList>
            <person name="Cejkova D."/>
            <person name="Kubasova T."/>
            <person name="Jahodarova E."/>
            <person name="Rychlik I."/>
        </authorList>
    </citation>
    <scope>NUCLEOTIDE SEQUENCE</scope>
    <source>
        <strain evidence="1">An559</strain>
    </source>
</reference>
<dbReference type="AlphaFoldDB" id="A0A939BF00"/>
<name>A0A939BF00_9FIRM</name>
<evidence type="ECO:0000313" key="2">
    <source>
        <dbReference type="Proteomes" id="UP000774750"/>
    </source>
</evidence>
<reference evidence="1" key="2">
    <citation type="journal article" date="2021" name="Sci. Rep.">
        <title>The distribution of antibiotic resistance genes in chicken gut microbiota commensals.</title>
        <authorList>
            <person name="Juricova H."/>
            <person name="Matiasovicova J."/>
            <person name="Kubasova T."/>
            <person name="Cejkova D."/>
            <person name="Rychlik I."/>
        </authorList>
    </citation>
    <scope>NUCLEOTIDE SEQUENCE</scope>
    <source>
        <strain evidence="1">An559</strain>
    </source>
</reference>